<dbReference type="AlphaFoldDB" id="A0A0D3KPZ9"/>
<feature type="compositionally biased region" description="Basic and acidic residues" evidence="1">
    <location>
        <begin position="78"/>
        <end position="87"/>
    </location>
</feature>
<dbReference type="EnsemblProtists" id="EOD37834">
    <property type="protein sequence ID" value="EOD37834"/>
    <property type="gene ID" value="EMIHUDRAFT_225115"/>
</dbReference>
<feature type="compositionally biased region" description="Low complexity" evidence="1">
    <location>
        <begin position="346"/>
        <end position="356"/>
    </location>
</feature>
<feature type="compositionally biased region" description="Low complexity" evidence="1">
    <location>
        <begin position="365"/>
        <end position="384"/>
    </location>
</feature>
<feature type="compositionally biased region" description="Low complexity" evidence="1">
    <location>
        <begin position="171"/>
        <end position="181"/>
    </location>
</feature>
<evidence type="ECO:0000256" key="1">
    <source>
        <dbReference type="SAM" id="MobiDB-lite"/>
    </source>
</evidence>
<feature type="compositionally biased region" description="Polar residues" evidence="1">
    <location>
        <begin position="65"/>
        <end position="77"/>
    </location>
</feature>
<dbReference type="HOGENOM" id="CLU_597786_0_0_1"/>
<accession>A0A0D3KPZ9</accession>
<protein>
    <submittedName>
        <fullName evidence="2">Uncharacterized protein</fullName>
    </submittedName>
</protein>
<feature type="region of interest" description="Disordered" evidence="1">
    <location>
        <begin position="431"/>
        <end position="458"/>
    </location>
</feature>
<feature type="region of interest" description="Disordered" evidence="1">
    <location>
        <begin position="48"/>
        <end position="295"/>
    </location>
</feature>
<dbReference type="KEGG" id="ehx:EMIHUDRAFT_225115"/>
<reference evidence="2" key="2">
    <citation type="submission" date="2024-10" db="UniProtKB">
        <authorList>
            <consortium name="EnsemblProtists"/>
        </authorList>
    </citation>
    <scope>IDENTIFICATION</scope>
</reference>
<evidence type="ECO:0000313" key="2">
    <source>
        <dbReference type="EnsemblProtists" id="EOD37834"/>
    </source>
</evidence>
<feature type="region of interest" description="Disordered" evidence="1">
    <location>
        <begin position="338"/>
        <end position="401"/>
    </location>
</feature>
<sequence>MSKIFRSSSFQRVAKVFKRRGKKDETNAADAEPDAVFRTDSEIVREAAHVSAAKSRRLSGEGSKLRSSTHSVPMTRTEQLRRSKEEPAPPAPSAPAETAEAEPPAVEAIEAEPASGWADDYHPSSRQSSMEATADAAALPSVAEANAEVQPPTEAAAAVDASDEHAEEELVALAEPQPGTPEEAEETALEPTPGPGLEPMPEAELTLENEPATAPEQPAPALEPEAPELELEAAAAPRVAPPTPAQSAEFVEVADPEHAPGDDDAAGGDDAGGKAAGAATSAADDEGDPPVDPAHAEYLRMAAAEAAAEPSLFDLMQRFQRSVSNVLLSPRVVRCLGVEAPPSPAKSPSKSPVKAAQQAVAPSTEPEVSLVPAAAASELAAVETPSPPPTRRSSIFSQASEDALTGRQKALYKDLSDLKAEAREYAEVAWQRASRASRASHARADSWLNQESSESVLG</sequence>
<feature type="compositionally biased region" description="Low complexity" evidence="1">
    <location>
        <begin position="210"/>
        <end position="224"/>
    </location>
</feature>
<proteinExistence type="predicted"/>
<feature type="compositionally biased region" description="Polar residues" evidence="1">
    <location>
        <begin position="447"/>
        <end position="458"/>
    </location>
</feature>
<reference evidence="3" key="1">
    <citation type="journal article" date="2013" name="Nature">
        <title>Pan genome of the phytoplankton Emiliania underpins its global distribution.</title>
        <authorList>
            <person name="Read B.A."/>
            <person name="Kegel J."/>
            <person name="Klute M.J."/>
            <person name="Kuo A."/>
            <person name="Lefebvre S.C."/>
            <person name="Maumus F."/>
            <person name="Mayer C."/>
            <person name="Miller J."/>
            <person name="Monier A."/>
            <person name="Salamov A."/>
            <person name="Young J."/>
            <person name="Aguilar M."/>
            <person name="Claverie J.M."/>
            <person name="Frickenhaus S."/>
            <person name="Gonzalez K."/>
            <person name="Herman E.K."/>
            <person name="Lin Y.C."/>
            <person name="Napier J."/>
            <person name="Ogata H."/>
            <person name="Sarno A.F."/>
            <person name="Shmutz J."/>
            <person name="Schroeder D."/>
            <person name="de Vargas C."/>
            <person name="Verret F."/>
            <person name="von Dassow P."/>
            <person name="Valentin K."/>
            <person name="Van de Peer Y."/>
            <person name="Wheeler G."/>
            <person name="Dacks J.B."/>
            <person name="Delwiche C.F."/>
            <person name="Dyhrman S.T."/>
            <person name="Glockner G."/>
            <person name="John U."/>
            <person name="Richards T."/>
            <person name="Worden A.Z."/>
            <person name="Zhang X."/>
            <person name="Grigoriev I.V."/>
            <person name="Allen A.E."/>
            <person name="Bidle K."/>
            <person name="Borodovsky M."/>
            <person name="Bowler C."/>
            <person name="Brownlee C."/>
            <person name="Cock J.M."/>
            <person name="Elias M."/>
            <person name="Gladyshev V.N."/>
            <person name="Groth M."/>
            <person name="Guda C."/>
            <person name="Hadaegh A."/>
            <person name="Iglesias-Rodriguez M.D."/>
            <person name="Jenkins J."/>
            <person name="Jones B.M."/>
            <person name="Lawson T."/>
            <person name="Leese F."/>
            <person name="Lindquist E."/>
            <person name="Lobanov A."/>
            <person name="Lomsadze A."/>
            <person name="Malik S.B."/>
            <person name="Marsh M.E."/>
            <person name="Mackinder L."/>
            <person name="Mock T."/>
            <person name="Mueller-Roeber B."/>
            <person name="Pagarete A."/>
            <person name="Parker M."/>
            <person name="Probert I."/>
            <person name="Quesneville H."/>
            <person name="Raines C."/>
            <person name="Rensing S.A."/>
            <person name="Riano-Pachon D.M."/>
            <person name="Richier S."/>
            <person name="Rokitta S."/>
            <person name="Shiraiwa Y."/>
            <person name="Soanes D.M."/>
            <person name="van der Giezen M."/>
            <person name="Wahlund T.M."/>
            <person name="Williams B."/>
            <person name="Wilson W."/>
            <person name="Wolfe G."/>
            <person name="Wurch L.L."/>
        </authorList>
    </citation>
    <scope>NUCLEOTIDE SEQUENCE</scope>
</reference>
<dbReference type="RefSeq" id="XP_005790263.1">
    <property type="nucleotide sequence ID" value="XM_005790206.1"/>
</dbReference>
<dbReference type="PaxDb" id="2903-EOD37834"/>
<organism evidence="2 3">
    <name type="scientific">Emiliania huxleyi (strain CCMP1516)</name>
    <dbReference type="NCBI Taxonomy" id="280463"/>
    <lineage>
        <taxon>Eukaryota</taxon>
        <taxon>Haptista</taxon>
        <taxon>Haptophyta</taxon>
        <taxon>Prymnesiophyceae</taxon>
        <taxon>Isochrysidales</taxon>
        <taxon>Noelaerhabdaceae</taxon>
        <taxon>Emiliania</taxon>
    </lineage>
</organism>
<evidence type="ECO:0000313" key="3">
    <source>
        <dbReference type="Proteomes" id="UP000013827"/>
    </source>
</evidence>
<name>A0A0D3KPZ9_EMIH1</name>
<dbReference type="Proteomes" id="UP000013827">
    <property type="component" value="Unassembled WGS sequence"/>
</dbReference>
<keyword evidence="3" id="KW-1185">Reference proteome</keyword>
<dbReference type="GeneID" id="17283104"/>
<feature type="compositionally biased region" description="Low complexity" evidence="1">
    <location>
        <begin position="94"/>
        <end position="114"/>
    </location>
</feature>